<sequence>MPKVCRLGKYVIFFWSNENDEPIHVHVCEGTPNEDATKIWMDGMIRVAHNKSRIPAKDLNTIMQWLAANRETVEGKWNRHFE</sequence>
<dbReference type="EMBL" id="FOJX01000006">
    <property type="protein sequence ID" value="SFB01758.1"/>
    <property type="molecule type" value="Genomic_DNA"/>
</dbReference>
<protein>
    <recommendedName>
        <fullName evidence="3">DUF4160 domain-containing protein</fullName>
    </recommendedName>
</protein>
<accession>A0A1I0XNK4</accession>
<evidence type="ECO:0008006" key="3">
    <source>
        <dbReference type="Google" id="ProtNLM"/>
    </source>
</evidence>
<dbReference type="AlphaFoldDB" id="A0A1I0XNK4"/>
<dbReference type="Pfam" id="PF13711">
    <property type="entry name" value="DUF4160"/>
    <property type="match status" value="1"/>
</dbReference>
<reference evidence="1 2" key="1">
    <citation type="submission" date="2016-10" db="EMBL/GenBank/DDBJ databases">
        <authorList>
            <person name="de Groot N.N."/>
        </authorList>
    </citation>
    <scope>NUCLEOTIDE SEQUENCE [LARGE SCALE GENOMIC DNA]</scope>
    <source>
        <strain evidence="1 2">L14</strain>
    </source>
</reference>
<name>A0A1I0XNK4_SELRU</name>
<evidence type="ECO:0000313" key="1">
    <source>
        <dbReference type="EMBL" id="SFB01758.1"/>
    </source>
</evidence>
<gene>
    <name evidence="1" type="ORF">SAMN05216587_106104</name>
</gene>
<proteinExistence type="predicted"/>
<dbReference type="InterPro" id="IPR025427">
    <property type="entry name" value="DUF4160"/>
</dbReference>
<evidence type="ECO:0000313" key="2">
    <source>
        <dbReference type="Proteomes" id="UP000183843"/>
    </source>
</evidence>
<dbReference type="Proteomes" id="UP000183843">
    <property type="component" value="Unassembled WGS sequence"/>
</dbReference>
<organism evidence="1 2">
    <name type="scientific">Selenomonas ruminantium</name>
    <dbReference type="NCBI Taxonomy" id="971"/>
    <lineage>
        <taxon>Bacteria</taxon>
        <taxon>Bacillati</taxon>
        <taxon>Bacillota</taxon>
        <taxon>Negativicutes</taxon>
        <taxon>Selenomonadales</taxon>
        <taxon>Selenomonadaceae</taxon>
        <taxon>Selenomonas</taxon>
    </lineage>
</organism>